<dbReference type="RefSeq" id="WP_212696466.1">
    <property type="nucleotide sequence ID" value="NZ_CP058649.1"/>
</dbReference>
<dbReference type="PANTHER" id="PTHR42681:SF1">
    <property type="entry name" value="MALONYL-COA-ACYL CARRIER PROTEIN TRANSACYLASE, MITOCHONDRIAL"/>
    <property type="match status" value="1"/>
</dbReference>
<dbReference type="AlphaFoldDB" id="A0A8J8MGD0"/>
<evidence type="ECO:0000256" key="2">
    <source>
        <dbReference type="ARBA" id="ARBA00023315"/>
    </source>
</evidence>
<name>A0A8J8MGD0_9FIRM</name>
<comment type="similarity">
    <text evidence="4">Belongs to the fabD family.</text>
</comment>
<proteinExistence type="inferred from homology"/>
<dbReference type="GO" id="GO:0004314">
    <property type="term" value="F:[acyl-carrier-protein] S-malonyltransferase activity"/>
    <property type="evidence" value="ECO:0007669"/>
    <property type="project" value="UniProtKB-EC"/>
</dbReference>
<dbReference type="PANTHER" id="PTHR42681">
    <property type="entry name" value="MALONYL-COA-ACYL CARRIER PROTEIN TRANSACYLASE, MITOCHONDRIAL"/>
    <property type="match status" value="1"/>
</dbReference>
<evidence type="ECO:0000256" key="4">
    <source>
        <dbReference type="PIRNR" id="PIRNR000446"/>
    </source>
</evidence>
<dbReference type="InterPro" id="IPR014043">
    <property type="entry name" value="Acyl_transferase_dom"/>
</dbReference>
<evidence type="ECO:0000313" key="7">
    <source>
        <dbReference type="EMBL" id="QUI21007.1"/>
    </source>
</evidence>
<evidence type="ECO:0000256" key="5">
    <source>
        <dbReference type="PIRSR" id="PIRSR000446-1"/>
    </source>
</evidence>
<organism evidence="7 8">
    <name type="scientific">Vallitalea pronyensis</name>
    <dbReference type="NCBI Taxonomy" id="1348613"/>
    <lineage>
        <taxon>Bacteria</taxon>
        <taxon>Bacillati</taxon>
        <taxon>Bacillota</taxon>
        <taxon>Clostridia</taxon>
        <taxon>Lachnospirales</taxon>
        <taxon>Vallitaleaceae</taxon>
        <taxon>Vallitalea</taxon>
    </lineage>
</organism>
<dbReference type="Gene3D" id="3.40.366.10">
    <property type="entry name" value="Malonyl-Coenzyme A Acyl Carrier Protein, domain 2"/>
    <property type="match status" value="1"/>
</dbReference>
<evidence type="ECO:0000256" key="1">
    <source>
        <dbReference type="ARBA" id="ARBA00022679"/>
    </source>
</evidence>
<dbReference type="SMART" id="SM00827">
    <property type="entry name" value="PKS_AT"/>
    <property type="match status" value="1"/>
</dbReference>
<dbReference type="Gene3D" id="3.30.70.250">
    <property type="entry name" value="Malonyl-CoA ACP transacylase, ACP-binding"/>
    <property type="match status" value="1"/>
</dbReference>
<dbReference type="InterPro" id="IPR016035">
    <property type="entry name" value="Acyl_Trfase/lysoPLipase"/>
</dbReference>
<keyword evidence="8" id="KW-1185">Reference proteome</keyword>
<protein>
    <recommendedName>
        <fullName evidence="4">Malonyl CoA-acyl carrier protein transacylase</fullName>
        <ecNumber evidence="4">2.3.1.39</ecNumber>
    </recommendedName>
</protein>
<dbReference type="InterPro" id="IPR050858">
    <property type="entry name" value="Mal-CoA-ACP_Trans/PKS_FabD"/>
</dbReference>
<accession>A0A8J8MGD0</accession>
<dbReference type="GO" id="GO:0005829">
    <property type="term" value="C:cytosol"/>
    <property type="evidence" value="ECO:0007669"/>
    <property type="project" value="TreeGrafter"/>
</dbReference>
<dbReference type="NCBIfam" id="TIGR00128">
    <property type="entry name" value="fabD"/>
    <property type="match status" value="1"/>
</dbReference>
<dbReference type="PIRSF" id="PIRSF000446">
    <property type="entry name" value="Mct"/>
    <property type="match status" value="1"/>
</dbReference>
<dbReference type="InterPro" id="IPR001227">
    <property type="entry name" value="Ac_transferase_dom_sf"/>
</dbReference>
<dbReference type="InterPro" id="IPR024925">
    <property type="entry name" value="Malonyl_CoA-ACP_transAc"/>
</dbReference>
<feature type="domain" description="Malonyl-CoA:ACP transacylase (MAT)" evidence="6">
    <location>
        <begin position="7"/>
        <end position="303"/>
    </location>
</feature>
<dbReference type="Proteomes" id="UP000683246">
    <property type="component" value="Chromosome"/>
</dbReference>
<evidence type="ECO:0000259" key="6">
    <source>
        <dbReference type="SMART" id="SM00827"/>
    </source>
</evidence>
<dbReference type="Pfam" id="PF00698">
    <property type="entry name" value="Acyl_transf_1"/>
    <property type="match status" value="1"/>
</dbReference>
<sequence>MGKTAFLFPGQGAQYLGMGRDVASLYKNSKQIFTMASEALDMDVESLCYEEEDKLNQTEYTQPAILTTTMAILEAVKEHGIEADVMAGLSLGEYSALVAGDVLDFKEAVKLVRKRGKFMEEAVPDGKGSMAAVLGLTPEVVEDICGDIDGIVMPANYNCPGQIVIAGEVEALNEACSKLEEAGARRVLKLNVSGPFHTPMLRDAANRLSEELEEIALNDIKTPYITNVTGELVEDSQDIKTLLTKQVVSPVRWEETIKNMIDDGVETFIEIGPGKSLSGFVKKIDKSKQILNIQDIKSLEKAIRILDI</sequence>
<dbReference type="SUPFAM" id="SSF52151">
    <property type="entry name" value="FabD/lysophospholipase-like"/>
    <property type="match status" value="1"/>
</dbReference>
<dbReference type="EC" id="2.3.1.39" evidence="4"/>
<dbReference type="GO" id="GO:0006633">
    <property type="term" value="P:fatty acid biosynthetic process"/>
    <property type="evidence" value="ECO:0007669"/>
    <property type="project" value="TreeGrafter"/>
</dbReference>
<dbReference type="InterPro" id="IPR016036">
    <property type="entry name" value="Malonyl_transacylase_ACP-bd"/>
</dbReference>
<dbReference type="FunFam" id="3.30.70.250:FF:000001">
    <property type="entry name" value="Malonyl CoA-acyl carrier protein transacylase"/>
    <property type="match status" value="1"/>
</dbReference>
<keyword evidence="2 4" id="KW-0012">Acyltransferase</keyword>
<comment type="catalytic activity">
    <reaction evidence="3 4">
        <text>holo-[ACP] + malonyl-CoA = malonyl-[ACP] + CoA</text>
        <dbReference type="Rhea" id="RHEA:41792"/>
        <dbReference type="Rhea" id="RHEA-COMP:9623"/>
        <dbReference type="Rhea" id="RHEA-COMP:9685"/>
        <dbReference type="ChEBI" id="CHEBI:57287"/>
        <dbReference type="ChEBI" id="CHEBI:57384"/>
        <dbReference type="ChEBI" id="CHEBI:64479"/>
        <dbReference type="ChEBI" id="CHEBI:78449"/>
        <dbReference type="EC" id="2.3.1.39"/>
    </reaction>
</comment>
<gene>
    <name evidence="7" type="primary">fabD</name>
    <name evidence="7" type="ORF">HZI73_01270</name>
</gene>
<keyword evidence="1 4" id="KW-0808">Transferase</keyword>
<feature type="active site" evidence="5">
    <location>
        <position position="90"/>
    </location>
</feature>
<dbReference type="InterPro" id="IPR004410">
    <property type="entry name" value="Malonyl_CoA-ACP_transAc_FabD"/>
</dbReference>
<evidence type="ECO:0000313" key="8">
    <source>
        <dbReference type="Proteomes" id="UP000683246"/>
    </source>
</evidence>
<reference evidence="7" key="1">
    <citation type="submission" date="2020-07" db="EMBL/GenBank/DDBJ databases">
        <title>Vallitalea pronyensis genome.</title>
        <authorList>
            <person name="Postec A."/>
        </authorList>
    </citation>
    <scope>NUCLEOTIDE SEQUENCE</scope>
    <source>
        <strain evidence="7">FatNI3</strain>
    </source>
</reference>
<dbReference type="EMBL" id="CP058649">
    <property type="protein sequence ID" value="QUI21007.1"/>
    <property type="molecule type" value="Genomic_DNA"/>
</dbReference>
<evidence type="ECO:0000256" key="3">
    <source>
        <dbReference type="ARBA" id="ARBA00048462"/>
    </source>
</evidence>
<dbReference type="SUPFAM" id="SSF55048">
    <property type="entry name" value="Probable ACP-binding domain of malonyl-CoA ACP transacylase"/>
    <property type="match status" value="1"/>
</dbReference>
<feature type="active site" evidence="5">
    <location>
        <position position="197"/>
    </location>
</feature>
<dbReference type="KEGG" id="vpy:HZI73_01270"/>